<feature type="domain" description="CoA carboxyltransferase N-terminal" evidence="9">
    <location>
        <begin position="1"/>
        <end position="258"/>
    </location>
</feature>
<dbReference type="UniPathway" id="UPA00363">
    <property type="reaction ID" value="UER00861"/>
</dbReference>
<dbReference type="InterPro" id="IPR045190">
    <property type="entry name" value="MCCB/AccD1-like"/>
</dbReference>
<sequence length="515" mass="55348">MKNLVAELQSVVQHMVQGGGEKAKLRHTSKGKLFVRDRINLLLDPGSPFLELSQLAGHDMYGDDIVPAGGVVTGIGRVAGLECMIVANDATVKGGTYYPMTVKKHLRAQEIALENRLPCIYLVDSGGANLPCQADVFPDRNHFGRIFYNQAIMSAQGIAQIAVVMGSCTAGGAYVPAMADESVIVQGTGTIFLAGPPLVKAATGEEVSAEELGGADLHCRTSGVTDHYAVDDEHALYLTRQILKNVNRCKVPEMTASSPEPPIHPLDDLYGIVGGNLKRTFDIREVIARIVDGSEFNEFKAHYGNTLVTGFARLYGYPVGVVGNNGVLFSESALKGAHFVELCCQRKIPLLFLQNITGFMVGRDAEAGGIAKHGAKMVTAVSCAQVPKLTLIVGGSFGAGNYGMCGRAYGPRFLYMWPNARISVMGGEQAAGVLAQVSRQIREREGKQWTDEEDQALREPIIKKFEAEGSPYFSSARLWDDGVIDPVDSRAVLGLSLSAALNAPIPEVKFGVFRM</sequence>
<gene>
    <name evidence="11" type="ORF">Cfor_12959</name>
</gene>
<comment type="similarity">
    <text evidence="1">Belongs to the AccD/PCCB family.</text>
</comment>
<feature type="domain" description="CoA carboxyltransferase C-terminal" evidence="10">
    <location>
        <begin position="261"/>
        <end position="507"/>
    </location>
</feature>
<dbReference type="GO" id="GO:0005739">
    <property type="term" value="C:mitochondrion"/>
    <property type="evidence" value="ECO:0007669"/>
    <property type="project" value="TreeGrafter"/>
</dbReference>
<dbReference type="FunFam" id="3.90.226.10:FF:000004">
    <property type="entry name" value="Methylcrotonoyl-CoA carboxylase beta chain"/>
    <property type="match status" value="1"/>
</dbReference>
<dbReference type="Proteomes" id="UP000502823">
    <property type="component" value="Unassembled WGS sequence"/>
</dbReference>
<evidence type="ECO:0000256" key="4">
    <source>
        <dbReference type="ARBA" id="ARBA00031109"/>
    </source>
</evidence>
<dbReference type="EC" id="6.4.1.4" evidence="3"/>
<proteinExistence type="inferred from homology"/>
<dbReference type="AlphaFoldDB" id="A0A6L2PMB6"/>
<dbReference type="PANTHER" id="PTHR22855:SF13">
    <property type="entry name" value="METHYLCROTONOYL-COA CARBOXYLASE BETA CHAIN, MITOCHONDRIAL"/>
    <property type="match status" value="1"/>
</dbReference>
<dbReference type="PANTHER" id="PTHR22855">
    <property type="entry name" value="ACETYL, PROPIONYL, PYRUVATE, AND GLUTACONYL CARBOXYLASE-RELATED"/>
    <property type="match status" value="1"/>
</dbReference>
<dbReference type="InterPro" id="IPR034733">
    <property type="entry name" value="AcCoA_carboxyl_beta"/>
</dbReference>
<dbReference type="FunFam" id="3.90.226.10:FF:000007">
    <property type="entry name" value="Methylcrotonoyl-CoA carboxylase subunit beta"/>
    <property type="match status" value="1"/>
</dbReference>
<dbReference type="InterPro" id="IPR011762">
    <property type="entry name" value="COA_CT_N"/>
</dbReference>
<evidence type="ECO:0000256" key="5">
    <source>
        <dbReference type="ARBA" id="ARBA00031237"/>
    </source>
</evidence>
<reference evidence="12" key="1">
    <citation type="submission" date="2020-01" db="EMBL/GenBank/DDBJ databases">
        <title>Draft genome sequence of the Termite Coptotermes fromosanus.</title>
        <authorList>
            <person name="Itakura S."/>
            <person name="Yosikawa Y."/>
            <person name="Umezawa K."/>
        </authorList>
    </citation>
    <scope>NUCLEOTIDE SEQUENCE [LARGE SCALE GENOMIC DNA]</scope>
</reference>
<dbReference type="InterPro" id="IPR011763">
    <property type="entry name" value="COA_CT_C"/>
</dbReference>
<dbReference type="InterPro" id="IPR029045">
    <property type="entry name" value="ClpP/crotonase-like_dom_sf"/>
</dbReference>
<dbReference type="Pfam" id="PF01039">
    <property type="entry name" value="Carboxyl_trans"/>
    <property type="match status" value="1"/>
</dbReference>
<comment type="caution">
    <text evidence="11">The sequence shown here is derived from an EMBL/GenBank/DDBJ whole genome shotgun (WGS) entry which is preliminary data.</text>
</comment>
<dbReference type="PROSITE" id="PS50989">
    <property type="entry name" value="COA_CT_CTER"/>
    <property type="match status" value="1"/>
</dbReference>
<dbReference type="PROSITE" id="PS50980">
    <property type="entry name" value="COA_CT_NTER"/>
    <property type="match status" value="1"/>
</dbReference>
<comment type="pathway">
    <text evidence="2">Amino-acid degradation; L-leucine degradation; (S)-3-hydroxy-3-methylglutaryl-CoA from 3-isovaleryl-CoA: step 2/3.</text>
</comment>
<evidence type="ECO:0000256" key="2">
    <source>
        <dbReference type="ARBA" id="ARBA00025711"/>
    </source>
</evidence>
<dbReference type="SUPFAM" id="SSF52096">
    <property type="entry name" value="ClpP/crotonase"/>
    <property type="match status" value="2"/>
</dbReference>
<comment type="catalytic activity">
    <reaction evidence="7">
        <text>3-methylbut-2-enoyl-CoA + hydrogencarbonate + ATP = 3-methyl-(2E)-glutaconyl-CoA + ADP + phosphate + H(+)</text>
        <dbReference type="Rhea" id="RHEA:13589"/>
        <dbReference type="ChEBI" id="CHEBI:15378"/>
        <dbReference type="ChEBI" id="CHEBI:17544"/>
        <dbReference type="ChEBI" id="CHEBI:30616"/>
        <dbReference type="ChEBI" id="CHEBI:43474"/>
        <dbReference type="ChEBI" id="CHEBI:57344"/>
        <dbReference type="ChEBI" id="CHEBI:57346"/>
        <dbReference type="ChEBI" id="CHEBI:456216"/>
        <dbReference type="EC" id="6.4.1.4"/>
    </reaction>
</comment>
<evidence type="ECO:0000259" key="9">
    <source>
        <dbReference type="PROSITE" id="PS50980"/>
    </source>
</evidence>
<evidence type="ECO:0000256" key="1">
    <source>
        <dbReference type="ARBA" id="ARBA00006102"/>
    </source>
</evidence>
<dbReference type="FunCoup" id="A0A6L2PMB6">
    <property type="interactions" value="1104"/>
</dbReference>
<dbReference type="GO" id="GO:0004485">
    <property type="term" value="F:methylcrotonoyl-CoA carboxylase activity"/>
    <property type="evidence" value="ECO:0007669"/>
    <property type="project" value="UniProtKB-EC"/>
</dbReference>
<evidence type="ECO:0000256" key="8">
    <source>
        <dbReference type="ARBA" id="ARBA00069234"/>
    </source>
</evidence>
<organism evidence="11 12">
    <name type="scientific">Coptotermes formosanus</name>
    <name type="common">Formosan subterranean termite</name>
    <dbReference type="NCBI Taxonomy" id="36987"/>
    <lineage>
        <taxon>Eukaryota</taxon>
        <taxon>Metazoa</taxon>
        <taxon>Ecdysozoa</taxon>
        <taxon>Arthropoda</taxon>
        <taxon>Hexapoda</taxon>
        <taxon>Insecta</taxon>
        <taxon>Pterygota</taxon>
        <taxon>Neoptera</taxon>
        <taxon>Polyneoptera</taxon>
        <taxon>Dictyoptera</taxon>
        <taxon>Blattodea</taxon>
        <taxon>Blattoidea</taxon>
        <taxon>Termitoidae</taxon>
        <taxon>Rhinotermitidae</taxon>
        <taxon>Coptotermes</taxon>
    </lineage>
</organism>
<protein>
    <recommendedName>
        <fullName evidence="8">Probable methylcrotonoyl-CoA carboxylase beta chain, mitochondrial</fullName>
        <ecNumber evidence="3">6.4.1.4</ecNumber>
    </recommendedName>
    <alternativeName>
        <fullName evidence="6">3-methylcrotonyl-CoA carboxylase 2</fullName>
    </alternativeName>
    <alternativeName>
        <fullName evidence="4">3-methylcrotonyl-CoA carboxylase non-biotin-containing subunit</fullName>
    </alternativeName>
    <alternativeName>
        <fullName evidence="5">3-methylcrotonyl-CoA:carbon dioxide ligase subunit beta</fullName>
    </alternativeName>
</protein>
<dbReference type="EMBL" id="BLKM01000452">
    <property type="protein sequence ID" value="GFG33721.1"/>
    <property type="molecule type" value="Genomic_DNA"/>
</dbReference>
<evidence type="ECO:0000256" key="7">
    <source>
        <dbReference type="ARBA" id="ARBA00052347"/>
    </source>
</evidence>
<evidence type="ECO:0000313" key="12">
    <source>
        <dbReference type="Proteomes" id="UP000502823"/>
    </source>
</evidence>
<accession>A0A6L2PMB6</accession>
<name>A0A6L2PMB6_COPFO</name>
<dbReference type="GO" id="GO:0006552">
    <property type="term" value="P:L-leucine catabolic process"/>
    <property type="evidence" value="ECO:0007669"/>
    <property type="project" value="UniProtKB-UniPathway"/>
</dbReference>
<evidence type="ECO:0000256" key="3">
    <source>
        <dbReference type="ARBA" id="ARBA00026116"/>
    </source>
</evidence>
<evidence type="ECO:0000256" key="6">
    <source>
        <dbReference type="ARBA" id="ARBA00031404"/>
    </source>
</evidence>
<dbReference type="Gene3D" id="3.90.226.10">
    <property type="entry name" value="2-enoyl-CoA Hydratase, Chain A, domain 1"/>
    <property type="match status" value="2"/>
</dbReference>
<dbReference type="OrthoDB" id="439921at2759"/>
<evidence type="ECO:0000313" key="11">
    <source>
        <dbReference type="EMBL" id="GFG33721.1"/>
    </source>
</evidence>
<evidence type="ECO:0000259" key="10">
    <source>
        <dbReference type="PROSITE" id="PS50989"/>
    </source>
</evidence>
<keyword evidence="12" id="KW-1185">Reference proteome</keyword>
<dbReference type="InParanoid" id="A0A6L2PMB6"/>
<dbReference type="GO" id="GO:1905202">
    <property type="term" value="C:methylcrotonoyl-CoA carboxylase complex"/>
    <property type="evidence" value="ECO:0007669"/>
    <property type="project" value="TreeGrafter"/>
</dbReference>